<gene>
    <name evidence="3" type="ORF">JOE69_001928</name>
</gene>
<comment type="caution">
    <text evidence="3">The sequence shown here is derived from an EMBL/GenBank/DDBJ whole genome shotgun (WGS) entry which is preliminary data.</text>
</comment>
<feature type="domain" description="OLD protein-like TOPRIM" evidence="2">
    <location>
        <begin position="57"/>
        <end position="119"/>
    </location>
</feature>
<evidence type="ECO:0000313" key="3">
    <source>
        <dbReference type="EMBL" id="MDR6269690.1"/>
    </source>
</evidence>
<evidence type="ECO:0000313" key="4">
    <source>
        <dbReference type="Proteomes" id="UP001185069"/>
    </source>
</evidence>
<reference evidence="3 4" key="1">
    <citation type="submission" date="2023-07" db="EMBL/GenBank/DDBJ databases">
        <title>Sequencing the genomes of 1000 actinobacteria strains.</title>
        <authorList>
            <person name="Klenk H.-P."/>
        </authorList>
    </citation>
    <scope>NUCLEOTIDE SEQUENCE [LARGE SCALE GENOMIC DNA]</scope>
    <source>
        <strain evidence="3 4">DSM 14555</strain>
    </source>
</reference>
<evidence type="ECO:0000256" key="1">
    <source>
        <dbReference type="SAM" id="MobiDB-lite"/>
    </source>
</evidence>
<dbReference type="CDD" id="cd01026">
    <property type="entry name" value="TOPRIM_OLD"/>
    <property type="match status" value="1"/>
</dbReference>
<sequence>MESPAGIPLRGPARPTPVQHPSMNQFSAAAISWASAGGAAGPAQRVARQLSSDSGVRSVVLVEGASDQAAVEALALRHGRDFETERIAVIPMGGVTNIAKFSALLGPEGLGLTLAGLCDLGEARYFRRALARAYPAAAERGPDWMQRLGFFICDTDLEVELIRALGVDRVQQVIAEQGDLRPWQTLQQQPAQQGRSIEQQLHRFMGTTSGRKIHYGAVLVEALDPAQVPAPLAGLLDFLGVADRPAGPVG</sequence>
<accession>A0ABU1JB94</accession>
<dbReference type="Proteomes" id="UP001185069">
    <property type="component" value="Unassembled WGS sequence"/>
</dbReference>
<dbReference type="InterPro" id="IPR034139">
    <property type="entry name" value="TOPRIM_OLD"/>
</dbReference>
<protein>
    <recommendedName>
        <fullName evidence="2">OLD protein-like TOPRIM domain-containing protein</fullName>
    </recommendedName>
</protein>
<proteinExistence type="predicted"/>
<feature type="region of interest" description="Disordered" evidence="1">
    <location>
        <begin position="1"/>
        <end position="21"/>
    </location>
</feature>
<dbReference type="RefSeq" id="WP_309798204.1">
    <property type="nucleotide sequence ID" value="NZ_BAAAHY010000005.1"/>
</dbReference>
<keyword evidence="4" id="KW-1185">Reference proteome</keyword>
<evidence type="ECO:0000259" key="2">
    <source>
        <dbReference type="Pfam" id="PF20469"/>
    </source>
</evidence>
<organism evidence="3 4">
    <name type="scientific">Arthrobacter russicus</name>
    <dbReference type="NCBI Taxonomy" id="172040"/>
    <lineage>
        <taxon>Bacteria</taxon>
        <taxon>Bacillati</taxon>
        <taxon>Actinomycetota</taxon>
        <taxon>Actinomycetes</taxon>
        <taxon>Micrococcales</taxon>
        <taxon>Micrococcaceae</taxon>
        <taxon>Arthrobacter</taxon>
    </lineage>
</organism>
<dbReference type="EMBL" id="JAVDQF010000001">
    <property type="protein sequence ID" value="MDR6269690.1"/>
    <property type="molecule type" value="Genomic_DNA"/>
</dbReference>
<name>A0ABU1JB94_9MICC</name>
<dbReference type="Pfam" id="PF20469">
    <property type="entry name" value="OLD-like_TOPRIM"/>
    <property type="match status" value="1"/>
</dbReference>